<name>A0A9P6U5K4_9FUNG</name>
<feature type="compositionally biased region" description="Basic and acidic residues" evidence="1">
    <location>
        <begin position="1091"/>
        <end position="1115"/>
    </location>
</feature>
<keyword evidence="4" id="KW-1185">Reference proteome</keyword>
<feature type="region of interest" description="Disordered" evidence="1">
    <location>
        <begin position="629"/>
        <end position="678"/>
    </location>
</feature>
<dbReference type="InterPro" id="IPR055411">
    <property type="entry name" value="LRR_FXL15/At3g58940/PEG3-like"/>
</dbReference>
<dbReference type="Gene3D" id="3.80.10.10">
    <property type="entry name" value="Ribonuclease Inhibitor"/>
    <property type="match status" value="1"/>
</dbReference>
<sequence length="1259" mass="141821">MPLLWNTITGKNGLSPKLTIESLRQYGHLIRTAADISHDRLVQKFYCGQVRHLTELCVDMEHIRQAMVLDAVDSRLWPPEAMDDDGFSTPVLQLINNTDMEDNPHHANHEDIDSLALDDPVSSHHLGQTNSLGQLLRTANYCIDIARRNPSLTRLEWAGLDTDLLWILNTDVYSRLPNLRMLYLKRWQVSQESFEWILQCCPQLEMLVLDHVQCFGVFSDSECYYRHHGLRQMVVYEHAYPFLRHFPDLERLTVNVTDGLNTLQLSDDIRQYCLRMKELEIDGSDPTMNRDIALLIEAVPQLMTLNLYCWFWSSSVVQALLKYHRYTIEVVNASDGAMDREGNLYLNHTLGDEGSSTAATTTMMAAEQDEIQLLLTYCRRLRVFKVPWHGLSTSGVTMQDLHNYGNSDSSYSTDVGQGRHLETLWILIKGMDAALEIQQLMTDLGARLTTAKQRAWIAELERSRELARQELRVSKGAHKDKQVDPYEGGSWDLGQSNDEVDMDVVALPTLPLLPSSRSASPLIDWVLVPRGIELAQEADTDGGYDVSALDKRMGDDEEEEQEDEDEEPGSQLEYPGMGPTYTEMVSRPSSHYERLGALLRARRLTETWRTFDLTPFYLADAEARRAAAGAGGDAGAGGASGAIARSAGPSSRAPRGWMDDSRTGRLGSRFDSYSNDHDPGAMPSDALLDEFRQHAHLIRRLKTTYVWPFLDDLPRYLCPKLERLHVVLELPQPQHPLNWWEVEEEIEGEEISDGEGDNNEEEESEEIENEAQVEEEEGVTPDMTATRTQEMLDQVMASVAQMRSLQYLFVANRFSQGEVRWPSTAGAVTCGSAEKTLMEPPSPSLHLYQLTSVSIGGAKAPTFVDTLVANSPKLRKLFLYGPLHATVLSPAVAESSGLEQLEVCCGSNAWHVLAWATRLPRLTNLAVTLKALEPSSALPFGFPSLQRLKIANHATHIDNDENNNNDNNNNNNNPIPGMGWVGEGRPAAVTRLLEASPVGILEDLTIEGDILRAADWEIVLSHCRASLSSLEHLHLWSIQGYSAFVQQVLEEGHVLRTLRTRCILSGADVATSLQDQDDYEDGDDDEDEDGSKDQDQGQDLDQKHKADQQSEDQHENQAQQQQPWACARTLETFHVPVAYPRDADHSRMRAVLRQIGTCTKLRHLWTTSMGMQRQWCVTAMLNISLEAQLVQCLAPLRHLETLQLSWFDVSLAEKLSADDAEWLAAQFPALREICGLQLYFCREFERRIVQLRPGFKFSL</sequence>
<protein>
    <recommendedName>
        <fullName evidence="2">F-box/LRR-repeat protein 15/At3g58940/PEG3-like LRR domain-containing protein</fullName>
    </recommendedName>
</protein>
<dbReference type="Proteomes" id="UP000807716">
    <property type="component" value="Unassembled WGS sequence"/>
</dbReference>
<evidence type="ECO:0000313" key="4">
    <source>
        <dbReference type="Proteomes" id="UP000807716"/>
    </source>
</evidence>
<reference evidence="3" key="1">
    <citation type="journal article" date="2020" name="Fungal Divers.">
        <title>Resolving the Mortierellaceae phylogeny through synthesis of multi-gene phylogenetics and phylogenomics.</title>
        <authorList>
            <person name="Vandepol N."/>
            <person name="Liber J."/>
            <person name="Desiro A."/>
            <person name="Na H."/>
            <person name="Kennedy M."/>
            <person name="Barry K."/>
            <person name="Grigoriev I.V."/>
            <person name="Miller A.N."/>
            <person name="O'Donnell K."/>
            <person name="Stajich J.E."/>
            <person name="Bonito G."/>
        </authorList>
    </citation>
    <scope>NUCLEOTIDE SEQUENCE</scope>
    <source>
        <strain evidence="3">BC1065</strain>
    </source>
</reference>
<feature type="region of interest" description="Disordered" evidence="1">
    <location>
        <begin position="1073"/>
        <end position="1121"/>
    </location>
</feature>
<feature type="region of interest" description="Disordered" evidence="1">
    <location>
        <begin position="957"/>
        <end position="979"/>
    </location>
</feature>
<dbReference type="AlphaFoldDB" id="A0A9P6U5K4"/>
<dbReference type="SUPFAM" id="SSF52047">
    <property type="entry name" value="RNI-like"/>
    <property type="match status" value="2"/>
</dbReference>
<accession>A0A9P6U5K4</accession>
<feature type="region of interest" description="Disordered" evidence="1">
    <location>
        <begin position="538"/>
        <end position="579"/>
    </location>
</feature>
<gene>
    <name evidence="3" type="ORF">DFQ27_003690</name>
</gene>
<feature type="region of interest" description="Disordered" evidence="1">
    <location>
        <begin position="747"/>
        <end position="780"/>
    </location>
</feature>
<proteinExistence type="predicted"/>
<feature type="compositionally biased region" description="Acidic residues" evidence="1">
    <location>
        <begin position="747"/>
        <end position="779"/>
    </location>
</feature>
<dbReference type="Pfam" id="PF24758">
    <property type="entry name" value="LRR_At5g56370"/>
    <property type="match status" value="1"/>
</dbReference>
<dbReference type="PANTHER" id="PTHR35711:SF1">
    <property type="entry name" value="ECTODERMAL, ISOFORM F"/>
    <property type="match status" value="1"/>
</dbReference>
<feature type="compositionally biased region" description="Gly residues" evidence="1">
    <location>
        <begin position="629"/>
        <end position="640"/>
    </location>
</feature>
<evidence type="ECO:0000259" key="2">
    <source>
        <dbReference type="Pfam" id="PF24758"/>
    </source>
</evidence>
<organism evidence="3 4">
    <name type="scientific">Actinomortierella ambigua</name>
    <dbReference type="NCBI Taxonomy" id="1343610"/>
    <lineage>
        <taxon>Eukaryota</taxon>
        <taxon>Fungi</taxon>
        <taxon>Fungi incertae sedis</taxon>
        <taxon>Mucoromycota</taxon>
        <taxon>Mortierellomycotina</taxon>
        <taxon>Mortierellomycetes</taxon>
        <taxon>Mortierellales</taxon>
        <taxon>Mortierellaceae</taxon>
        <taxon>Actinomortierella</taxon>
    </lineage>
</organism>
<feature type="compositionally biased region" description="Acidic residues" evidence="1">
    <location>
        <begin position="555"/>
        <end position="568"/>
    </location>
</feature>
<feature type="domain" description="F-box/LRR-repeat protein 15/At3g58940/PEG3-like LRR" evidence="2">
    <location>
        <begin position="150"/>
        <end position="253"/>
    </location>
</feature>
<dbReference type="PANTHER" id="PTHR35711">
    <property type="entry name" value="EXPRESSED PROTEIN"/>
    <property type="match status" value="1"/>
</dbReference>
<feature type="compositionally biased region" description="Low complexity" evidence="1">
    <location>
        <begin position="962"/>
        <end position="973"/>
    </location>
</feature>
<feature type="compositionally biased region" description="Low complexity" evidence="1">
    <location>
        <begin position="641"/>
        <end position="656"/>
    </location>
</feature>
<dbReference type="EMBL" id="JAAAJB010000259">
    <property type="protein sequence ID" value="KAG0260141.1"/>
    <property type="molecule type" value="Genomic_DNA"/>
</dbReference>
<feature type="compositionally biased region" description="Acidic residues" evidence="1">
    <location>
        <begin position="1075"/>
        <end position="1090"/>
    </location>
</feature>
<comment type="caution">
    <text evidence="3">The sequence shown here is derived from an EMBL/GenBank/DDBJ whole genome shotgun (WGS) entry which is preliminary data.</text>
</comment>
<evidence type="ECO:0000313" key="3">
    <source>
        <dbReference type="EMBL" id="KAG0260141.1"/>
    </source>
</evidence>
<evidence type="ECO:0000256" key="1">
    <source>
        <dbReference type="SAM" id="MobiDB-lite"/>
    </source>
</evidence>
<dbReference type="InterPro" id="IPR032675">
    <property type="entry name" value="LRR_dom_sf"/>
</dbReference>
<dbReference type="OrthoDB" id="10506762at2759"/>